<dbReference type="Proteomes" id="UP000189670">
    <property type="component" value="Unassembled WGS sequence"/>
</dbReference>
<feature type="non-terminal residue" evidence="2">
    <location>
        <position position="206"/>
    </location>
</feature>
<accession>A0A1V1NXA9</accession>
<sequence length="206" mass="23672">MKGDSFELYEQLKMKGRSLCDDLLTPEQKKEFRESDAEFLIMDIDDYLVHIPWELLHIDDFFLCERFAIGRNVKTRQKIVKSEKRKLSLPLKMWILANPNNDLQNAASEGLVIFKQMNRSTGKKRTIEAILESHITIDKIKDQIRNYDILHFAGHATYDGDHPGRSGWKLSENSFTADTIQNMAGSMALPAIVFPMPANLQELMNG</sequence>
<dbReference type="EMBL" id="ATBP01001504">
    <property type="protein sequence ID" value="ETR67203.1"/>
    <property type="molecule type" value="Genomic_DNA"/>
</dbReference>
<dbReference type="AlphaFoldDB" id="A0A1V1NXA9"/>
<protein>
    <recommendedName>
        <fullName evidence="1">CHAT domain-containing protein</fullName>
    </recommendedName>
</protein>
<gene>
    <name evidence="2" type="ORF">OMM_11847</name>
</gene>
<organism evidence="2 3">
    <name type="scientific">Candidatus Magnetoglobus multicellularis str. Araruama</name>
    <dbReference type="NCBI Taxonomy" id="890399"/>
    <lineage>
        <taxon>Bacteria</taxon>
        <taxon>Pseudomonadati</taxon>
        <taxon>Thermodesulfobacteriota</taxon>
        <taxon>Desulfobacteria</taxon>
        <taxon>Desulfobacterales</taxon>
        <taxon>Desulfobacteraceae</taxon>
        <taxon>Candidatus Magnetoglobus</taxon>
    </lineage>
</organism>
<reference evidence="3" key="1">
    <citation type="submission" date="2012-11" db="EMBL/GenBank/DDBJ databases">
        <authorList>
            <person name="Lucero-Rivera Y.E."/>
            <person name="Tovar-Ramirez D."/>
        </authorList>
    </citation>
    <scope>NUCLEOTIDE SEQUENCE [LARGE SCALE GENOMIC DNA]</scope>
    <source>
        <strain evidence="3">Araruama</strain>
    </source>
</reference>
<evidence type="ECO:0000313" key="2">
    <source>
        <dbReference type="EMBL" id="ETR67203.1"/>
    </source>
</evidence>
<name>A0A1V1NXA9_9BACT</name>
<evidence type="ECO:0000313" key="3">
    <source>
        <dbReference type="Proteomes" id="UP000189670"/>
    </source>
</evidence>
<evidence type="ECO:0000259" key="1">
    <source>
        <dbReference type="Pfam" id="PF12770"/>
    </source>
</evidence>
<dbReference type="InterPro" id="IPR024983">
    <property type="entry name" value="CHAT_dom"/>
</dbReference>
<feature type="domain" description="CHAT" evidence="1">
    <location>
        <begin position="16"/>
        <end position="184"/>
    </location>
</feature>
<dbReference type="Pfam" id="PF12770">
    <property type="entry name" value="CHAT"/>
    <property type="match status" value="1"/>
</dbReference>
<proteinExistence type="predicted"/>
<comment type="caution">
    <text evidence="2">The sequence shown here is derived from an EMBL/GenBank/DDBJ whole genome shotgun (WGS) entry which is preliminary data.</text>
</comment>